<dbReference type="Pfam" id="PF01301">
    <property type="entry name" value="Glyco_hydro_35"/>
    <property type="match status" value="1"/>
</dbReference>
<dbReference type="GO" id="GO:0005975">
    <property type="term" value="P:carbohydrate metabolic process"/>
    <property type="evidence" value="ECO:0007669"/>
    <property type="project" value="InterPro"/>
</dbReference>
<organism evidence="10 11">
    <name type="scientific">Psylliodes chrysocephalus</name>
    <dbReference type="NCBI Taxonomy" id="3402493"/>
    <lineage>
        <taxon>Eukaryota</taxon>
        <taxon>Metazoa</taxon>
        <taxon>Ecdysozoa</taxon>
        <taxon>Arthropoda</taxon>
        <taxon>Hexapoda</taxon>
        <taxon>Insecta</taxon>
        <taxon>Pterygota</taxon>
        <taxon>Neoptera</taxon>
        <taxon>Endopterygota</taxon>
        <taxon>Coleoptera</taxon>
        <taxon>Polyphaga</taxon>
        <taxon>Cucujiformia</taxon>
        <taxon>Chrysomeloidea</taxon>
        <taxon>Chrysomelidae</taxon>
        <taxon>Galerucinae</taxon>
        <taxon>Alticini</taxon>
        <taxon>Psylliodes</taxon>
    </lineage>
</organism>
<feature type="domain" description="Beta-galactosidase galactose-binding" evidence="9">
    <location>
        <begin position="560"/>
        <end position="619"/>
    </location>
</feature>
<dbReference type="PIRSF" id="PIRSF006336">
    <property type="entry name" value="B-gal"/>
    <property type="match status" value="1"/>
</dbReference>
<evidence type="ECO:0000256" key="2">
    <source>
        <dbReference type="ARBA" id="ARBA00022801"/>
    </source>
</evidence>
<feature type="domain" description="Glycoside hydrolase 35 catalytic" evidence="7">
    <location>
        <begin position="37"/>
        <end position="363"/>
    </location>
</feature>
<accession>A0A9P0G4H9</accession>
<evidence type="ECO:0000259" key="9">
    <source>
        <dbReference type="Pfam" id="PF21467"/>
    </source>
</evidence>
<dbReference type="EC" id="3.2.1.23" evidence="5"/>
<evidence type="ECO:0000259" key="7">
    <source>
        <dbReference type="Pfam" id="PF01301"/>
    </source>
</evidence>
<dbReference type="AlphaFoldDB" id="A0A9P0G4H9"/>
<dbReference type="Proteomes" id="UP001153636">
    <property type="component" value="Chromosome 1"/>
</dbReference>
<dbReference type="PROSITE" id="PS01182">
    <property type="entry name" value="GLYCOSYL_HYDROL_F35"/>
    <property type="match status" value="1"/>
</dbReference>
<evidence type="ECO:0000256" key="4">
    <source>
        <dbReference type="PIRSR" id="PIRSR006336-1"/>
    </source>
</evidence>
<dbReference type="InterPro" id="IPR008979">
    <property type="entry name" value="Galactose-bd-like_sf"/>
</dbReference>
<dbReference type="FunFam" id="2.60.120.260:FF:000049">
    <property type="entry name" value="Beta-galactosidase"/>
    <property type="match status" value="1"/>
</dbReference>
<dbReference type="InterPro" id="IPR019801">
    <property type="entry name" value="Glyco_hydro_35_CS"/>
</dbReference>
<dbReference type="InterPro" id="IPR048913">
    <property type="entry name" value="BetaGal_gal-bd"/>
</dbReference>
<dbReference type="GO" id="GO:0004565">
    <property type="term" value="F:beta-galactosidase activity"/>
    <property type="evidence" value="ECO:0007669"/>
    <property type="project" value="UniProtKB-EC"/>
</dbReference>
<comment type="catalytic activity">
    <reaction evidence="5">
        <text>Hydrolysis of terminal non-reducing beta-D-galactose residues in beta-D-galactosides.</text>
        <dbReference type="EC" id="3.2.1.23"/>
    </reaction>
</comment>
<evidence type="ECO:0000256" key="5">
    <source>
        <dbReference type="RuleBase" id="RU000675"/>
    </source>
</evidence>
<dbReference type="PANTHER" id="PTHR23421">
    <property type="entry name" value="BETA-GALACTOSIDASE RELATED"/>
    <property type="match status" value="1"/>
</dbReference>
<feature type="domain" description="Beta-galactosidase 1-like first all-beta" evidence="8">
    <location>
        <begin position="422"/>
        <end position="538"/>
    </location>
</feature>
<feature type="active site" description="Nucleophile" evidence="4">
    <location>
        <position position="267"/>
    </location>
</feature>
<reference evidence="10" key="1">
    <citation type="submission" date="2022-01" db="EMBL/GenBank/DDBJ databases">
        <authorList>
            <person name="King R."/>
        </authorList>
    </citation>
    <scope>NUCLEOTIDE SEQUENCE</scope>
</reference>
<comment type="similarity">
    <text evidence="1 6">Belongs to the glycosyl hydrolase 35 family.</text>
</comment>
<evidence type="ECO:0000259" key="8">
    <source>
        <dbReference type="Pfam" id="PF21317"/>
    </source>
</evidence>
<keyword evidence="11" id="KW-1185">Reference proteome</keyword>
<dbReference type="Gene3D" id="2.60.120.260">
    <property type="entry name" value="Galactose-binding domain-like"/>
    <property type="match status" value="2"/>
</dbReference>
<name>A0A9P0G4H9_9CUCU</name>
<evidence type="ECO:0000313" key="10">
    <source>
        <dbReference type="EMBL" id="CAH1099663.1"/>
    </source>
</evidence>
<dbReference type="PRINTS" id="PR00742">
    <property type="entry name" value="GLHYDRLASE35"/>
</dbReference>
<evidence type="ECO:0000256" key="6">
    <source>
        <dbReference type="RuleBase" id="RU003679"/>
    </source>
</evidence>
<dbReference type="InterPro" id="IPR031330">
    <property type="entry name" value="Gly_Hdrlase_35_cat"/>
</dbReference>
<dbReference type="SUPFAM" id="SSF51445">
    <property type="entry name" value="(Trans)glycosidases"/>
    <property type="match status" value="1"/>
</dbReference>
<dbReference type="OrthoDB" id="1657402at2759"/>
<dbReference type="Pfam" id="PF21317">
    <property type="entry name" value="BetaGal_ABD_1"/>
    <property type="match status" value="1"/>
</dbReference>
<sequence>MALSAGMSVSPTALPTNYEYYTSGGVKSGLSVDQPYFTLNDKNISLYSGAVHYFRVPRAYWRDRLRKLRAAGFNTVETYVPWNLHEPRSGEYDFGDGNNDMSDFLHLEEFLKTAQEEDLFAIVRSGPFICAEFEFGGFPSWLLREDDLEVRTTNSKYMNYVTRYFNILLPILAALQFTNGGPIMMFQVENEYAVSGKKDLEYLKQLRQLMLDNGIKELLATSDNPIRGAGGTIRSLFFMTGNFNKDATKNLDQLKALQPNKPLMTMEFWSGWFDFWGNRHNNATLDDFKNVYEEILKYPSSVNMYMFHGGTNFGFLNGAENLKFDDLETDYRSIISSYDYGAPLDESGAYTDKYYATKDLLEKYNPIKTLLPAMPPSPEKIAYLAVTIQKQLRIEDTLASIPNVYSKNVIAMEKLDINNNNGQSFGYTVYRKVLDIPAGAVLKIEGRVCDTVMVLVNGQLVSPWISRSVDLNSFGTSRVANGTLVLTNNTLQGATLDLIVENWGRVNVRVYKQLKGLWQGGVLVNDQYIYDWQIYPLEFKKSWTNSLNFQTTYIKNTAGPVLYQGILNIKGNPKDTFVNMQNWTKGIVIVNGFVLGRYARMGPIQTLYLPAPLLKEGDNSIVVFEHFKADGEIHFTTGHIYANH</sequence>
<feature type="active site" description="Proton donor" evidence="4">
    <location>
        <position position="191"/>
    </location>
</feature>
<dbReference type="SUPFAM" id="SSF49785">
    <property type="entry name" value="Galactose-binding domain-like"/>
    <property type="match status" value="1"/>
</dbReference>
<dbReference type="InterPro" id="IPR026283">
    <property type="entry name" value="B-gal_1-like"/>
</dbReference>
<evidence type="ECO:0000256" key="3">
    <source>
        <dbReference type="ARBA" id="ARBA00023295"/>
    </source>
</evidence>
<protein>
    <recommendedName>
        <fullName evidence="5">Beta-galactosidase</fullName>
        <ecNumber evidence="5">3.2.1.23</ecNumber>
    </recommendedName>
</protein>
<evidence type="ECO:0000256" key="1">
    <source>
        <dbReference type="ARBA" id="ARBA00009809"/>
    </source>
</evidence>
<keyword evidence="2 5" id="KW-0378">Hydrolase</keyword>
<keyword evidence="3 5" id="KW-0326">Glycosidase</keyword>
<gene>
    <name evidence="10" type="ORF">PSYICH_LOCUS69</name>
</gene>
<dbReference type="EMBL" id="OV651813">
    <property type="protein sequence ID" value="CAH1099663.1"/>
    <property type="molecule type" value="Genomic_DNA"/>
</dbReference>
<dbReference type="InterPro" id="IPR001944">
    <property type="entry name" value="Glycoside_Hdrlase_35"/>
</dbReference>
<dbReference type="InterPro" id="IPR048912">
    <property type="entry name" value="BetaGal1-like_ABD1"/>
</dbReference>
<dbReference type="Gene3D" id="3.20.20.80">
    <property type="entry name" value="Glycosidases"/>
    <property type="match status" value="1"/>
</dbReference>
<dbReference type="InterPro" id="IPR017853">
    <property type="entry name" value="GH"/>
</dbReference>
<evidence type="ECO:0000313" key="11">
    <source>
        <dbReference type="Proteomes" id="UP001153636"/>
    </source>
</evidence>
<proteinExistence type="inferred from homology"/>
<dbReference type="Pfam" id="PF21467">
    <property type="entry name" value="BetaGal_gal-bd"/>
    <property type="match status" value="1"/>
</dbReference>